<dbReference type="VEuPathDB" id="TriTrypDB:Tb1125.Tb10.v4.0178"/>
<dbReference type="InterPro" id="IPR019609">
    <property type="entry name" value="Variant_surf_glycoprt_trypan_C"/>
</dbReference>
<dbReference type="Pfam" id="PF10659">
    <property type="entry name" value="Trypan_glycop_C"/>
    <property type="match status" value="1"/>
</dbReference>
<keyword evidence="8" id="KW-0449">Lipoprotein</keyword>
<feature type="region of interest" description="Disordered" evidence="9">
    <location>
        <begin position="381"/>
        <end position="487"/>
    </location>
</feature>
<keyword evidence="3" id="KW-1003">Cell membrane</keyword>
<evidence type="ECO:0000256" key="1">
    <source>
        <dbReference type="ARBA" id="ARBA00002523"/>
    </source>
</evidence>
<accession>M4T001</accession>
<sequence length="515" mass="54724">MQSAVVKKVVLAVLLYNAHQIVLVESNSDNGGNAPEFASLCGIYNLKAASKAASWERTLQDENVAIEAILNANFSTATDSYLKDKDQDFNGITEGTARQQAITKWQEDVQRRQNLKPDPEKELTYGRSPDTPYRAIANIQISRLHEQAADIAKTYKNLKEAVSTAHTKAIKDITEAIYGTGQTAFKATGFSNPKADMCGGQNGHTNVGKCVINDMICLCTANSGGANKPCGQTTFTDVPANPAGTQSTAAAALEAACAQAKTEQPLTSALINSRISNFLTNLGALPGSETDASVRFVLGHATSGGCTGSSQKECVNYNVQLKSSGTGIAWLNKLMQASKDLHTAEQQAAEAVALGLELQRLASTAETLRLAANTGLKLPTGLTLPADSNPGSGPMDPKKEDECKQHKPKKTCEETGCKSNGKSDTEGECKAKPGSENTAVGRGEQAGEAATTGCVAHKDKTKCEKDKKDGKSNCAWRKGKDNEPELDKEMCRNGSFLAGKKFALMVSAFVIFVVF</sequence>
<feature type="signal peptide" evidence="10">
    <location>
        <begin position="1"/>
        <end position="26"/>
    </location>
</feature>
<reference evidence="13" key="2">
    <citation type="journal article" date="2014" name="Mol. Biochem. Parasitol.">
        <title>Capturing the variant surface glycoprotein repertoire (the VSGnome) of Trypanosoma brucei Lister 427.</title>
        <authorList>
            <person name="Cross G.A."/>
            <person name="Kim H.S."/>
            <person name="Wickstead B."/>
        </authorList>
    </citation>
    <scope>NUCLEOTIDE SEQUENCE</scope>
    <source>
        <strain evidence="13">Lister 427</strain>
    </source>
</reference>
<evidence type="ECO:0000256" key="7">
    <source>
        <dbReference type="ARBA" id="ARBA00023180"/>
    </source>
</evidence>
<evidence type="ECO:0000256" key="9">
    <source>
        <dbReference type="SAM" id="MobiDB-lite"/>
    </source>
</evidence>
<keyword evidence="5 10" id="KW-0732">Signal</keyword>
<feature type="domain" description="Trypanosome variant surface glycoprotein C-terminal" evidence="11">
    <location>
        <begin position="403"/>
        <end position="512"/>
    </location>
</feature>
<dbReference type="VEuPathDB" id="TriTrypDB:Tb427_000230500"/>
<evidence type="ECO:0000313" key="13">
    <source>
        <dbReference type="EMBL" id="AGH60976.1"/>
    </source>
</evidence>
<dbReference type="VEuPathDB" id="TriTrypDB:Tb11.v5.0979"/>
<evidence type="ECO:0000256" key="8">
    <source>
        <dbReference type="ARBA" id="ARBA00023288"/>
    </source>
</evidence>
<keyword evidence="4" id="KW-0336">GPI-anchor</keyword>
<keyword evidence="6" id="KW-0472">Membrane</keyword>
<organism evidence="13">
    <name type="scientific">Trypanosoma brucei</name>
    <dbReference type="NCBI Taxonomy" id="5691"/>
    <lineage>
        <taxon>Eukaryota</taxon>
        <taxon>Discoba</taxon>
        <taxon>Euglenozoa</taxon>
        <taxon>Kinetoplastea</taxon>
        <taxon>Metakinetoplastina</taxon>
        <taxon>Trypanosomatida</taxon>
        <taxon>Trypanosomatidae</taxon>
        <taxon>Trypanosoma</taxon>
    </lineage>
</organism>
<comment type="function">
    <text evidence="1">VSG forms a coat on the surface of the parasite. The trypanosome evades the immune response of the host by expressing a series of antigenically distinct VSGs from an estimated 1000 VSG genes.</text>
</comment>
<feature type="compositionally biased region" description="Basic and acidic residues" evidence="9">
    <location>
        <begin position="478"/>
        <end position="487"/>
    </location>
</feature>
<dbReference type="VEuPathDB" id="TriTrypDB:Tb1125.Tb09.v4.0023"/>
<evidence type="ECO:0000256" key="5">
    <source>
        <dbReference type="ARBA" id="ARBA00022729"/>
    </source>
</evidence>
<evidence type="ECO:0000256" key="6">
    <source>
        <dbReference type="ARBA" id="ARBA00023136"/>
    </source>
</evidence>
<dbReference type="Pfam" id="PF13206">
    <property type="entry name" value="VSG_B"/>
    <property type="match status" value="1"/>
</dbReference>
<dbReference type="GO" id="GO:0098552">
    <property type="term" value="C:side of membrane"/>
    <property type="evidence" value="ECO:0007669"/>
    <property type="project" value="UniProtKB-KW"/>
</dbReference>
<protein>
    <submittedName>
        <fullName evidence="13">Variant surface glycoprotein 406</fullName>
    </submittedName>
</protein>
<dbReference type="GO" id="GO:0005886">
    <property type="term" value="C:plasma membrane"/>
    <property type="evidence" value="ECO:0007669"/>
    <property type="project" value="UniProtKB-SubCell"/>
</dbReference>
<evidence type="ECO:0000256" key="3">
    <source>
        <dbReference type="ARBA" id="ARBA00022475"/>
    </source>
</evidence>
<evidence type="ECO:0000259" key="12">
    <source>
        <dbReference type="Pfam" id="PF13206"/>
    </source>
</evidence>
<feature type="chain" id="PRO_5004057845" evidence="10">
    <location>
        <begin position="27"/>
        <end position="515"/>
    </location>
</feature>
<keyword evidence="7" id="KW-0325">Glycoprotein</keyword>
<name>M4T001_9TRYP</name>
<proteinExistence type="predicted"/>
<evidence type="ECO:0000256" key="2">
    <source>
        <dbReference type="ARBA" id="ARBA00004609"/>
    </source>
</evidence>
<dbReference type="VEuPathDB" id="TriTrypDB:Tb10.v4.0178"/>
<evidence type="ECO:0000256" key="10">
    <source>
        <dbReference type="SAM" id="SignalP"/>
    </source>
</evidence>
<feature type="compositionally biased region" description="Basic and acidic residues" evidence="9">
    <location>
        <begin position="456"/>
        <end position="471"/>
    </location>
</feature>
<dbReference type="AlphaFoldDB" id="M4T001"/>
<feature type="domain" description="Trypanosome variant surface glycoprotein B-type N-terminal" evidence="12">
    <location>
        <begin position="25"/>
        <end position="355"/>
    </location>
</feature>
<dbReference type="InterPro" id="IPR025932">
    <property type="entry name" value="Trypano_VSG_B_N_dom"/>
</dbReference>
<comment type="subcellular location">
    <subcellularLocation>
        <location evidence="2">Cell membrane</location>
        <topology evidence="2">Lipid-anchor</topology>
        <topology evidence="2">GPI-anchor</topology>
    </subcellularLocation>
</comment>
<feature type="compositionally biased region" description="Basic and acidic residues" evidence="9">
    <location>
        <begin position="396"/>
        <end position="433"/>
    </location>
</feature>
<dbReference type="EMBL" id="KC613545">
    <property type="protein sequence ID" value="AGH60976.1"/>
    <property type="molecule type" value="Genomic_DNA"/>
</dbReference>
<evidence type="ECO:0000256" key="4">
    <source>
        <dbReference type="ARBA" id="ARBA00022622"/>
    </source>
</evidence>
<evidence type="ECO:0000259" key="11">
    <source>
        <dbReference type="Pfam" id="PF10659"/>
    </source>
</evidence>
<reference evidence="13" key="1">
    <citation type="submission" date="2013-02" db="EMBL/GenBank/DDBJ databases">
        <authorList>
            <person name="Cross G.A.M."/>
            <person name="Kim H.-S."/>
            <person name="Wickstead B."/>
        </authorList>
    </citation>
    <scope>NUCLEOTIDE SEQUENCE</scope>
    <source>
        <strain evidence="13">Lister 427</strain>
    </source>
</reference>